<protein>
    <recommendedName>
        <fullName evidence="3 8">Cysteine desulfurase</fullName>
        <ecNumber evidence="3 8">2.8.1.7</ecNumber>
    </recommendedName>
</protein>
<comment type="catalytic activity">
    <reaction evidence="6 8">
        <text>(sulfur carrier)-H + L-cysteine = (sulfur carrier)-SH + L-alanine</text>
        <dbReference type="Rhea" id="RHEA:43892"/>
        <dbReference type="Rhea" id="RHEA-COMP:14737"/>
        <dbReference type="Rhea" id="RHEA-COMP:14739"/>
        <dbReference type="ChEBI" id="CHEBI:29917"/>
        <dbReference type="ChEBI" id="CHEBI:35235"/>
        <dbReference type="ChEBI" id="CHEBI:57972"/>
        <dbReference type="ChEBI" id="CHEBI:64428"/>
        <dbReference type="EC" id="2.8.1.7"/>
    </reaction>
</comment>
<evidence type="ECO:0000313" key="10">
    <source>
        <dbReference type="EMBL" id="MCF4100508.1"/>
    </source>
</evidence>
<dbReference type="NCBIfam" id="TIGR01979">
    <property type="entry name" value="sufS"/>
    <property type="match status" value="1"/>
</dbReference>
<dbReference type="SUPFAM" id="SSF53383">
    <property type="entry name" value="PLP-dependent transferases"/>
    <property type="match status" value="1"/>
</dbReference>
<organism evidence="10 11">
    <name type="scientific">Gillisia lutea</name>
    <dbReference type="NCBI Taxonomy" id="2909668"/>
    <lineage>
        <taxon>Bacteria</taxon>
        <taxon>Pseudomonadati</taxon>
        <taxon>Bacteroidota</taxon>
        <taxon>Flavobacteriia</taxon>
        <taxon>Flavobacteriales</taxon>
        <taxon>Flavobacteriaceae</taxon>
        <taxon>Gillisia</taxon>
    </lineage>
</organism>
<keyword evidence="4 8" id="KW-0808">Transferase</keyword>
<dbReference type="InterPro" id="IPR015421">
    <property type="entry name" value="PyrdxlP-dep_Trfase_major"/>
</dbReference>
<evidence type="ECO:0000256" key="5">
    <source>
        <dbReference type="ARBA" id="ARBA00022898"/>
    </source>
</evidence>
<evidence type="ECO:0000256" key="4">
    <source>
        <dbReference type="ARBA" id="ARBA00022679"/>
    </source>
</evidence>
<dbReference type="Gene3D" id="3.90.1150.10">
    <property type="entry name" value="Aspartate Aminotransferase, domain 1"/>
    <property type="match status" value="1"/>
</dbReference>
<dbReference type="PROSITE" id="PS00595">
    <property type="entry name" value="AA_TRANSFER_CLASS_5"/>
    <property type="match status" value="1"/>
</dbReference>
<dbReference type="Gene3D" id="3.40.640.10">
    <property type="entry name" value="Type I PLP-dependent aspartate aminotransferase-like (Major domain)"/>
    <property type="match status" value="1"/>
</dbReference>
<keyword evidence="11" id="KW-1185">Reference proteome</keyword>
<proteinExistence type="inferred from homology"/>
<comment type="cofactor">
    <cofactor evidence="1 7">
        <name>pyridoxal 5'-phosphate</name>
        <dbReference type="ChEBI" id="CHEBI:597326"/>
    </cofactor>
</comment>
<sequence>MKVAAENLALNIENIRNDFPILKRKVNGYPLVYFDNAATSQTPQQVIDAIVDYYSNYNANIHRGVHTLSQEATDKYEAARKTVQTHFNAAKSHEIIFTSGTTHGINLVASGFASLLEEGDEVIVSALEHHSNIVPWQMLCEKTGALLKVIPMNNEGELVVDKFQQLLSNKTKVVFLNHVSNALGTINPIEKIITEAHKVGAAVLIDGAQAAPHIKADVQALDVDFYVASAHKMCGPTGVGVLYGKEEWLNKLPPYQGGGEMIATVSFEKTTYADLPHKFEAGTPNICGGIAFGVALDYMNAIGFDKIASYEEELLHYGTEKLLKIEGLKIYGTSTKKTAVISFNIEGIHPYDIGTIVDKLGIAVRTGHHCAQPIMDFYKIPGTVRASFLFYNTKEEIDLLVEAVKRAKSMLQ</sequence>
<reference evidence="10" key="1">
    <citation type="submission" date="2022-01" db="EMBL/GenBank/DDBJ databases">
        <title>Gillisia lutea sp. nov., isolated from marine plastic residues from the Malvarosa beach (Valencia, Spain).</title>
        <authorList>
            <person name="Vidal-Verdu A."/>
            <person name="Molina-Menor E."/>
            <person name="Satari L."/>
            <person name="Pascual J."/>
            <person name="Pereto J."/>
            <person name="Porcar M."/>
        </authorList>
    </citation>
    <scope>NUCLEOTIDE SEQUENCE</scope>
    <source>
        <strain evidence="10">M10.2A</strain>
    </source>
</reference>
<dbReference type="PANTHER" id="PTHR43586">
    <property type="entry name" value="CYSTEINE DESULFURASE"/>
    <property type="match status" value="1"/>
</dbReference>
<dbReference type="PANTHER" id="PTHR43586:SF8">
    <property type="entry name" value="CYSTEINE DESULFURASE 1, CHLOROPLASTIC"/>
    <property type="match status" value="1"/>
</dbReference>
<dbReference type="InterPro" id="IPR015422">
    <property type="entry name" value="PyrdxlP-dep_Trfase_small"/>
</dbReference>
<evidence type="ECO:0000259" key="9">
    <source>
        <dbReference type="Pfam" id="PF00266"/>
    </source>
</evidence>
<dbReference type="Proteomes" id="UP001179363">
    <property type="component" value="Unassembled WGS sequence"/>
</dbReference>
<accession>A0ABS9ECA1</accession>
<evidence type="ECO:0000256" key="7">
    <source>
        <dbReference type="RuleBase" id="RU004504"/>
    </source>
</evidence>
<name>A0ABS9ECA1_9FLAO</name>
<dbReference type="CDD" id="cd06453">
    <property type="entry name" value="SufS_like"/>
    <property type="match status" value="1"/>
</dbReference>
<comment type="function">
    <text evidence="8">Catalyzes the removal of elemental sulfur and selenium atoms from L-cysteine, L-cystine, L-selenocysteine, and L-selenocystine to produce L-alanine.</text>
</comment>
<dbReference type="InterPro" id="IPR020578">
    <property type="entry name" value="Aminotrans_V_PyrdxlP_BS"/>
</dbReference>
<feature type="domain" description="Aminotransferase class V" evidence="9">
    <location>
        <begin position="32"/>
        <end position="400"/>
    </location>
</feature>
<evidence type="ECO:0000256" key="8">
    <source>
        <dbReference type="RuleBase" id="RU004506"/>
    </source>
</evidence>
<evidence type="ECO:0000256" key="3">
    <source>
        <dbReference type="ARBA" id="ARBA00012239"/>
    </source>
</evidence>
<dbReference type="InterPro" id="IPR015424">
    <property type="entry name" value="PyrdxlP-dep_Trfase"/>
</dbReference>
<dbReference type="EMBL" id="JAKGTH010000006">
    <property type="protein sequence ID" value="MCF4100508.1"/>
    <property type="molecule type" value="Genomic_DNA"/>
</dbReference>
<evidence type="ECO:0000256" key="6">
    <source>
        <dbReference type="ARBA" id="ARBA00050776"/>
    </source>
</evidence>
<comment type="caution">
    <text evidence="10">The sequence shown here is derived from an EMBL/GenBank/DDBJ whole genome shotgun (WGS) entry which is preliminary data.</text>
</comment>
<dbReference type="RefSeq" id="WP_236132653.1">
    <property type="nucleotide sequence ID" value="NZ_JAKGTH010000006.1"/>
</dbReference>
<evidence type="ECO:0000313" key="11">
    <source>
        <dbReference type="Proteomes" id="UP001179363"/>
    </source>
</evidence>
<evidence type="ECO:0000256" key="1">
    <source>
        <dbReference type="ARBA" id="ARBA00001933"/>
    </source>
</evidence>
<dbReference type="InterPro" id="IPR000192">
    <property type="entry name" value="Aminotrans_V_dom"/>
</dbReference>
<comment type="similarity">
    <text evidence="2 8">Belongs to the class-V pyridoxal-phosphate-dependent aminotransferase family. Csd subfamily.</text>
</comment>
<dbReference type="EC" id="2.8.1.7" evidence="3 8"/>
<keyword evidence="5 8" id="KW-0663">Pyridoxal phosphate</keyword>
<gene>
    <name evidence="10" type="ORF">L1I30_02400</name>
</gene>
<dbReference type="InterPro" id="IPR010970">
    <property type="entry name" value="Cys_dSase_SufS"/>
</dbReference>
<evidence type="ECO:0000256" key="2">
    <source>
        <dbReference type="ARBA" id="ARBA00010447"/>
    </source>
</evidence>
<dbReference type="Pfam" id="PF00266">
    <property type="entry name" value="Aminotran_5"/>
    <property type="match status" value="1"/>
</dbReference>